<reference evidence="1 2" key="1">
    <citation type="submission" date="2024-02" db="EMBL/GenBank/DDBJ databases">
        <title>First draft genome assembly of two strains of Seiridium cardinale.</title>
        <authorList>
            <person name="Emiliani G."/>
            <person name="Scali E."/>
        </authorList>
    </citation>
    <scope>NUCLEOTIDE SEQUENCE [LARGE SCALE GENOMIC DNA]</scope>
    <source>
        <strain evidence="1 2">BM-138-000479</strain>
    </source>
</reference>
<comment type="caution">
    <text evidence="1">The sequence shown here is derived from an EMBL/GenBank/DDBJ whole genome shotgun (WGS) entry which is preliminary data.</text>
</comment>
<dbReference type="EMBL" id="JARVKM010000093">
    <property type="protein sequence ID" value="KAK9770438.1"/>
    <property type="molecule type" value="Genomic_DNA"/>
</dbReference>
<sequence>MLHVPIVLKHYPTVNPDAPSHAKPIPERLTQIQLARIMVGGAAVEVTVVDAHDKFEEVEEDKAKDVNVATVIDALPATEVMRSEVLLSIGLEVAAAVIVDDDCAMTMAK</sequence>
<gene>
    <name evidence="1" type="ORF">SCAR479_12908</name>
</gene>
<keyword evidence="2" id="KW-1185">Reference proteome</keyword>
<dbReference type="Proteomes" id="UP001465668">
    <property type="component" value="Unassembled WGS sequence"/>
</dbReference>
<name>A0ABR2X9I0_9PEZI</name>
<proteinExistence type="predicted"/>
<evidence type="ECO:0000313" key="2">
    <source>
        <dbReference type="Proteomes" id="UP001465668"/>
    </source>
</evidence>
<accession>A0ABR2X9I0</accession>
<evidence type="ECO:0000313" key="1">
    <source>
        <dbReference type="EMBL" id="KAK9770438.1"/>
    </source>
</evidence>
<protein>
    <submittedName>
        <fullName evidence="1">Uncharacterized protein</fullName>
    </submittedName>
</protein>
<organism evidence="1 2">
    <name type="scientific">Seiridium cardinale</name>
    <dbReference type="NCBI Taxonomy" id="138064"/>
    <lineage>
        <taxon>Eukaryota</taxon>
        <taxon>Fungi</taxon>
        <taxon>Dikarya</taxon>
        <taxon>Ascomycota</taxon>
        <taxon>Pezizomycotina</taxon>
        <taxon>Sordariomycetes</taxon>
        <taxon>Xylariomycetidae</taxon>
        <taxon>Amphisphaeriales</taxon>
        <taxon>Sporocadaceae</taxon>
        <taxon>Seiridium</taxon>
    </lineage>
</organism>